<sequence>MFLWFNLKCLLQSRSILLSHYSGTLDFGCGTNSSPSAPAPPPPPFDLNNPCTISWCGEGSCVRNGSVANCHCNAGSDNLMGLKTFPCFKECNFGGDCKDFGFGNSASSPPPPPPPSSSNSGSSKNGTSFVPPPSPNMGLGGQTQLGGIAAPNSSTTRHAMTLLMLAAIVLSLF</sequence>
<gene>
    <name evidence="3" type="ORF">GIB67_030680</name>
</gene>
<dbReference type="AlphaFoldDB" id="A0A7J7NIJ1"/>
<proteinExistence type="predicted"/>
<evidence type="ECO:0000313" key="4">
    <source>
        <dbReference type="Proteomes" id="UP000541444"/>
    </source>
</evidence>
<evidence type="ECO:0000256" key="1">
    <source>
        <dbReference type="SAM" id="MobiDB-lite"/>
    </source>
</evidence>
<feature type="signal peptide" evidence="2">
    <location>
        <begin position="1"/>
        <end position="15"/>
    </location>
</feature>
<evidence type="ECO:0000313" key="3">
    <source>
        <dbReference type="EMBL" id="KAF6166987.1"/>
    </source>
</evidence>
<dbReference type="PANTHER" id="PTHR33881">
    <property type="entry name" value="NEUROGENIC LOCUS NOTCH-LIKE PROTEIN"/>
    <property type="match status" value="1"/>
</dbReference>
<dbReference type="PANTHER" id="PTHR33881:SF17">
    <property type="entry name" value="EGF-LIKE DOMAIN-CONTAINING PROTEIN"/>
    <property type="match status" value="1"/>
</dbReference>
<comment type="caution">
    <text evidence="3">The sequence shown here is derived from an EMBL/GenBank/DDBJ whole genome shotgun (WGS) entry which is preliminary data.</text>
</comment>
<accession>A0A7J7NIJ1</accession>
<keyword evidence="2" id="KW-0732">Signal</keyword>
<dbReference type="Proteomes" id="UP000541444">
    <property type="component" value="Unassembled WGS sequence"/>
</dbReference>
<organism evidence="3 4">
    <name type="scientific">Kingdonia uniflora</name>
    <dbReference type="NCBI Taxonomy" id="39325"/>
    <lineage>
        <taxon>Eukaryota</taxon>
        <taxon>Viridiplantae</taxon>
        <taxon>Streptophyta</taxon>
        <taxon>Embryophyta</taxon>
        <taxon>Tracheophyta</taxon>
        <taxon>Spermatophyta</taxon>
        <taxon>Magnoliopsida</taxon>
        <taxon>Ranunculales</taxon>
        <taxon>Circaeasteraceae</taxon>
        <taxon>Kingdonia</taxon>
    </lineage>
</organism>
<dbReference type="EMBL" id="JACGCM010000767">
    <property type="protein sequence ID" value="KAF6166987.1"/>
    <property type="molecule type" value="Genomic_DNA"/>
</dbReference>
<protein>
    <recommendedName>
        <fullName evidence="5">EGF-like domain-containing protein</fullName>
    </recommendedName>
</protein>
<evidence type="ECO:0000256" key="2">
    <source>
        <dbReference type="SAM" id="SignalP"/>
    </source>
</evidence>
<dbReference type="OrthoDB" id="1933729at2759"/>
<reference evidence="3 4" key="1">
    <citation type="journal article" date="2020" name="IScience">
        <title>Genome Sequencing of the Endangered Kingdonia uniflora (Circaeasteraceae, Ranunculales) Reveals Potential Mechanisms of Evolutionary Specialization.</title>
        <authorList>
            <person name="Sun Y."/>
            <person name="Deng T."/>
            <person name="Zhang A."/>
            <person name="Moore M.J."/>
            <person name="Landis J.B."/>
            <person name="Lin N."/>
            <person name="Zhang H."/>
            <person name="Zhang X."/>
            <person name="Huang J."/>
            <person name="Zhang X."/>
            <person name="Sun H."/>
            <person name="Wang H."/>
        </authorList>
    </citation>
    <scope>NUCLEOTIDE SEQUENCE [LARGE SCALE GENOMIC DNA]</scope>
    <source>
        <strain evidence="3">TB1705</strain>
        <tissue evidence="3">Leaf</tissue>
    </source>
</reference>
<feature type="compositionally biased region" description="Low complexity" evidence="1">
    <location>
        <begin position="117"/>
        <end position="128"/>
    </location>
</feature>
<keyword evidence="4" id="KW-1185">Reference proteome</keyword>
<feature type="region of interest" description="Disordered" evidence="1">
    <location>
        <begin position="104"/>
        <end position="152"/>
    </location>
</feature>
<evidence type="ECO:0008006" key="5">
    <source>
        <dbReference type="Google" id="ProtNLM"/>
    </source>
</evidence>
<name>A0A7J7NIJ1_9MAGN</name>
<feature type="chain" id="PRO_5029710814" description="EGF-like domain-containing protein" evidence="2">
    <location>
        <begin position="16"/>
        <end position="173"/>
    </location>
</feature>